<dbReference type="AlphaFoldDB" id="A0A8J2Q922"/>
<keyword evidence="3" id="KW-1185">Reference proteome</keyword>
<gene>
    <name evidence="2" type="ORF">CJOHNSTONI_LOCUS9141</name>
</gene>
<sequence>MRFVEVIFWHNYQTRADIDNKDCNLFQVNTFHLTTISAETGVIRQTSTVLARSAMGTTGSTVVDAIDIPVLNVDEGRTGESIRDLILTLAQGEGAGDVSTAIESSLSTASGLFSDHCISGISIFSSGSDDDDNNNGDGNHVNDTDDKE</sequence>
<dbReference type="EMBL" id="CAKAEH010001805">
    <property type="protein sequence ID" value="CAG9539549.1"/>
    <property type="molecule type" value="Genomic_DNA"/>
</dbReference>
<proteinExistence type="predicted"/>
<evidence type="ECO:0000313" key="3">
    <source>
        <dbReference type="Proteomes" id="UP000746747"/>
    </source>
</evidence>
<reference evidence="2" key="1">
    <citation type="submission" date="2021-09" db="EMBL/GenBank/DDBJ databases">
        <authorList>
            <consortium name="Pathogen Informatics"/>
        </authorList>
    </citation>
    <scope>NUCLEOTIDE SEQUENCE</scope>
</reference>
<evidence type="ECO:0000256" key="1">
    <source>
        <dbReference type="SAM" id="MobiDB-lite"/>
    </source>
</evidence>
<feature type="non-terminal residue" evidence="2">
    <location>
        <position position="148"/>
    </location>
</feature>
<organism evidence="2 3">
    <name type="scientific">Cercopithifilaria johnstoni</name>
    <dbReference type="NCBI Taxonomy" id="2874296"/>
    <lineage>
        <taxon>Eukaryota</taxon>
        <taxon>Metazoa</taxon>
        <taxon>Ecdysozoa</taxon>
        <taxon>Nematoda</taxon>
        <taxon>Chromadorea</taxon>
        <taxon>Rhabditida</taxon>
        <taxon>Spirurina</taxon>
        <taxon>Spiruromorpha</taxon>
        <taxon>Filarioidea</taxon>
        <taxon>Onchocercidae</taxon>
        <taxon>Cercopithifilaria</taxon>
    </lineage>
</organism>
<evidence type="ECO:0000313" key="2">
    <source>
        <dbReference type="EMBL" id="CAG9539549.1"/>
    </source>
</evidence>
<name>A0A8J2Q922_9BILA</name>
<accession>A0A8J2Q922</accession>
<dbReference type="OrthoDB" id="10523792at2759"/>
<feature type="region of interest" description="Disordered" evidence="1">
    <location>
        <begin position="127"/>
        <end position="148"/>
    </location>
</feature>
<protein>
    <submittedName>
        <fullName evidence="2">Uncharacterized protein</fullName>
    </submittedName>
</protein>
<dbReference type="Proteomes" id="UP000746747">
    <property type="component" value="Unassembled WGS sequence"/>
</dbReference>
<comment type="caution">
    <text evidence="2">The sequence shown here is derived from an EMBL/GenBank/DDBJ whole genome shotgun (WGS) entry which is preliminary data.</text>
</comment>